<organism evidence="2 3">
    <name type="scientific">Chitinophaga barathri</name>
    <dbReference type="NCBI Taxonomy" id="1647451"/>
    <lineage>
        <taxon>Bacteria</taxon>
        <taxon>Pseudomonadati</taxon>
        <taxon>Bacteroidota</taxon>
        <taxon>Chitinophagia</taxon>
        <taxon>Chitinophagales</taxon>
        <taxon>Chitinophagaceae</taxon>
        <taxon>Chitinophaga</taxon>
    </lineage>
</organism>
<dbReference type="SUPFAM" id="SSF63825">
    <property type="entry name" value="YWTD domain"/>
    <property type="match status" value="1"/>
</dbReference>
<sequence length="431" mass="47144">MLPMRHSLLSIPLIAVMSLALNGCVKENCQSVTKAKIYTPVYMALSDVRATAVQTMPARDIAKTGKIYTRGNYILVSEPAKGIHIIDNSQPSSPRKVSFLNVMGNADMAVQDNILYADSFRDLLVFDISDLSNIRFLKRFDDVMGYVVDDMGRWLGTPSAQRDSILVGYSERDTTYAHGCKDTKGDDFVEFDNQMLFFASSSFKASSGGGTGKGGSMARFAITKGHLYTVDRYQLTSYNIATPSDPVKAPTPVPVGGGIETIFPYQDYLYIGSTSAMFIYDLVDPEKPARRSVAIHVNACDPIVVEGTTAYVTVRTGNFCAGTVNELQVYDVKDVDRPVKLATYQMSNPHGLGIDNGKLFICEGGHGLRFLNAPSPANITIASTQTGLNAYDVIPFPGEKRLLVSAVEGIYQYDYSSMTNPVLLSRIEVKK</sequence>
<evidence type="ECO:0008006" key="4">
    <source>
        <dbReference type="Google" id="ProtNLM"/>
    </source>
</evidence>
<evidence type="ECO:0000313" key="3">
    <source>
        <dbReference type="Proteomes" id="UP000279089"/>
    </source>
</evidence>
<name>A0A3N4MEV6_9BACT</name>
<dbReference type="OrthoDB" id="1521841at2"/>
<gene>
    <name evidence="2" type="ORF">EG028_16170</name>
</gene>
<evidence type="ECO:0000256" key="1">
    <source>
        <dbReference type="SAM" id="SignalP"/>
    </source>
</evidence>
<accession>A0A3N4MEV6</accession>
<dbReference type="Proteomes" id="UP000279089">
    <property type="component" value="Unassembled WGS sequence"/>
</dbReference>
<dbReference type="EMBL" id="RMBX01000008">
    <property type="protein sequence ID" value="RPD40187.1"/>
    <property type="molecule type" value="Genomic_DNA"/>
</dbReference>
<feature type="chain" id="PRO_5018294461" description="LVIVD repeat-containing protein" evidence="1">
    <location>
        <begin position="23"/>
        <end position="431"/>
    </location>
</feature>
<keyword evidence="1" id="KW-0732">Signal</keyword>
<evidence type="ECO:0000313" key="2">
    <source>
        <dbReference type="EMBL" id="RPD40187.1"/>
    </source>
</evidence>
<dbReference type="Pfam" id="PF08309">
    <property type="entry name" value="LVIVD"/>
    <property type="match status" value="2"/>
</dbReference>
<feature type="signal peptide" evidence="1">
    <location>
        <begin position="1"/>
        <end position="22"/>
    </location>
</feature>
<comment type="caution">
    <text evidence="2">The sequence shown here is derived from an EMBL/GenBank/DDBJ whole genome shotgun (WGS) entry which is preliminary data.</text>
</comment>
<protein>
    <recommendedName>
        <fullName evidence="4">LVIVD repeat-containing protein</fullName>
    </recommendedName>
</protein>
<dbReference type="AlphaFoldDB" id="A0A3N4MEV6"/>
<keyword evidence="3" id="KW-1185">Reference proteome</keyword>
<proteinExistence type="predicted"/>
<reference evidence="3" key="1">
    <citation type="submission" date="2018-11" db="EMBL/GenBank/DDBJ databases">
        <title>Chitinophaga lutea sp.nov., isolate from arsenic contaminated soil.</title>
        <authorList>
            <person name="Zong Y."/>
        </authorList>
    </citation>
    <scope>NUCLEOTIDE SEQUENCE [LARGE SCALE GENOMIC DNA]</scope>
    <source>
        <strain evidence="3">YLT18</strain>
    </source>
</reference>
<dbReference type="InterPro" id="IPR013211">
    <property type="entry name" value="LVIVD"/>
</dbReference>